<protein>
    <submittedName>
        <fullName evidence="1">Uncharacterized protein</fullName>
    </submittedName>
</protein>
<proteinExistence type="predicted"/>
<name>A0A1G7NVK2_9BURK</name>
<dbReference type="EMBL" id="FNCJ01000001">
    <property type="protein sequence ID" value="SDF78065.1"/>
    <property type="molecule type" value="Genomic_DNA"/>
</dbReference>
<organism evidence="1 2">
    <name type="scientific">Paraburkholderia phenazinium</name>
    <dbReference type="NCBI Taxonomy" id="60549"/>
    <lineage>
        <taxon>Bacteria</taxon>
        <taxon>Pseudomonadati</taxon>
        <taxon>Pseudomonadota</taxon>
        <taxon>Betaproteobacteria</taxon>
        <taxon>Burkholderiales</taxon>
        <taxon>Burkholderiaceae</taxon>
        <taxon>Paraburkholderia</taxon>
    </lineage>
</organism>
<accession>A0A1G7NVK2</accession>
<sequence length="81" mass="8939">MEIFPLPTVPVDNFVENLAWNAAKARPVGLRSLFPVSGKIRKINEIKALCEVPQAYLSITCMFVGNAFVCISQVLTAIFLL</sequence>
<evidence type="ECO:0000313" key="2">
    <source>
        <dbReference type="Proteomes" id="UP000199706"/>
    </source>
</evidence>
<evidence type="ECO:0000313" key="1">
    <source>
        <dbReference type="EMBL" id="SDF78065.1"/>
    </source>
</evidence>
<dbReference type="Proteomes" id="UP000199706">
    <property type="component" value="Unassembled WGS sequence"/>
</dbReference>
<reference evidence="1 2" key="1">
    <citation type="submission" date="2016-10" db="EMBL/GenBank/DDBJ databases">
        <authorList>
            <person name="de Groot N.N."/>
        </authorList>
    </citation>
    <scope>NUCLEOTIDE SEQUENCE [LARGE SCALE GENOMIC DNA]</scope>
    <source>
        <strain evidence="1 2">LMG 2247</strain>
    </source>
</reference>
<gene>
    <name evidence="1" type="ORF">SAMN05216466_10153</name>
</gene>
<dbReference type="AlphaFoldDB" id="A0A1G7NVK2"/>